<evidence type="ECO:0000313" key="2">
    <source>
        <dbReference type="Proteomes" id="UP000595446"/>
    </source>
</evidence>
<accession>A0A2G8BBU9</accession>
<name>A0A2G8BBU9_9MYCO</name>
<sequence length="78" mass="8986">MVFGKLPSRRWHTPPVEDFLNLIKHVIYVCRSFDISLSLALDYDISDFANFNRKRVIRALDLFDPGISFLGDVVQLAC</sequence>
<reference evidence="1 2" key="1">
    <citation type="submission" date="2020-12" db="EMBL/GenBank/DDBJ databases">
        <title>Complete genome sequence of Mycobacterium heckeshornense JCM 15655T, closely related to a pathogenic non-tuberculous mycobacterial species Mycobacterium xenopi.</title>
        <authorList>
            <person name="Yoshida M."/>
            <person name="Fukano H."/>
            <person name="Asakura T."/>
            <person name="Suzuki M."/>
            <person name="Hoshino Y."/>
        </authorList>
    </citation>
    <scope>NUCLEOTIDE SEQUENCE [LARGE SCALE GENOMIC DNA]</scope>
    <source>
        <strain evidence="1 2">JCM 15655</strain>
    </source>
</reference>
<evidence type="ECO:0000313" key="1">
    <source>
        <dbReference type="EMBL" id="BCO38092.1"/>
    </source>
</evidence>
<dbReference type="Proteomes" id="UP000595446">
    <property type="component" value="Chromosome"/>
</dbReference>
<dbReference type="EMBL" id="AP024237">
    <property type="protein sequence ID" value="BCO38092.1"/>
    <property type="molecule type" value="Genomic_DNA"/>
</dbReference>
<keyword evidence="2" id="KW-1185">Reference proteome</keyword>
<protein>
    <submittedName>
        <fullName evidence="1">Uncharacterized protein</fullName>
    </submittedName>
</protein>
<organism evidence="1 2">
    <name type="scientific">Mycobacterium heckeshornense</name>
    <dbReference type="NCBI Taxonomy" id="110505"/>
    <lineage>
        <taxon>Bacteria</taxon>
        <taxon>Bacillati</taxon>
        <taxon>Actinomycetota</taxon>
        <taxon>Actinomycetes</taxon>
        <taxon>Mycobacteriales</taxon>
        <taxon>Mycobacteriaceae</taxon>
        <taxon>Mycobacterium</taxon>
    </lineage>
</organism>
<dbReference type="AlphaFoldDB" id="A0A2G8BBU9"/>
<proteinExistence type="predicted"/>
<gene>
    <name evidence="1" type="ORF">MHEC_45250</name>
</gene>